<dbReference type="EMBL" id="JAVHJS010000022">
    <property type="protein sequence ID" value="KAK2821249.1"/>
    <property type="molecule type" value="Genomic_DNA"/>
</dbReference>
<name>A0AA88IW43_TACVA</name>
<comment type="caution">
    <text evidence="1">The sequence shown here is derived from an EMBL/GenBank/DDBJ whole genome shotgun (WGS) entry which is preliminary data.</text>
</comment>
<organism evidence="1 2">
    <name type="scientific">Tachysurus vachellii</name>
    <name type="common">Darkbarbel catfish</name>
    <name type="synonym">Pelteobagrus vachellii</name>
    <dbReference type="NCBI Taxonomy" id="175792"/>
    <lineage>
        <taxon>Eukaryota</taxon>
        <taxon>Metazoa</taxon>
        <taxon>Chordata</taxon>
        <taxon>Craniata</taxon>
        <taxon>Vertebrata</taxon>
        <taxon>Euteleostomi</taxon>
        <taxon>Actinopterygii</taxon>
        <taxon>Neopterygii</taxon>
        <taxon>Teleostei</taxon>
        <taxon>Ostariophysi</taxon>
        <taxon>Siluriformes</taxon>
        <taxon>Bagridae</taxon>
        <taxon>Tachysurus</taxon>
    </lineage>
</organism>
<evidence type="ECO:0000313" key="2">
    <source>
        <dbReference type="Proteomes" id="UP001187315"/>
    </source>
</evidence>
<accession>A0AA88IW43</accession>
<sequence>MSGVNPLTQDSPFTSTPLCHKGRRLINSDLQIYPKADLQFNTQAKIGEIIQHLDNYPHLGTPDARSLPTHQGDWCPDLRRKSKSQLRNMGSCQAAPLQPRPSG</sequence>
<dbReference type="AlphaFoldDB" id="A0AA88IW43"/>
<gene>
    <name evidence="1" type="ORF">Q7C36_020592</name>
</gene>
<reference evidence="1" key="1">
    <citation type="submission" date="2023-08" db="EMBL/GenBank/DDBJ databases">
        <title>Pelteobagrus vachellii genome.</title>
        <authorList>
            <person name="Liu H."/>
        </authorList>
    </citation>
    <scope>NUCLEOTIDE SEQUENCE</scope>
    <source>
        <strain evidence="1">PRFRI_2022a</strain>
        <tissue evidence="1">Muscle</tissue>
    </source>
</reference>
<proteinExistence type="predicted"/>
<dbReference type="Proteomes" id="UP001187315">
    <property type="component" value="Unassembled WGS sequence"/>
</dbReference>
<protein>
    <submittedName>
        <fullName evidence="1">Uncharacterized protein</fullName>
    </submittedName>
</protein>
<evidence type="ECO:0000313" key="1">
    <source>
        <dbReference type="EMBL" id="KAK2821249.1"/>
    </source>
</evidence>
<keyword evidence="2" id="KW-1185">Reference proteome</keyword>